<dbReference type="GO" id="GO:0003824">
    <property type="term" value="F:catalytic activity"/>
    <property type="evidence" value="ECO:0007669"/>
    <property type="project" value="UniProtKB-ARBA"/>
</dbReference>
<feature type="domain" description="Filamentous haemagglutinin FhaB/tRNA nuclease CdiA-like TPS" evidence="2">
    <location>
        <begin position="75"/>
        <end position="195"/>
    </location>
</feature>
<dbReference type="InterPro" id="IPR011050">
    <property type="entry name" value="Pectin_lyase_fold/virulence"/>
</dbReference>
<proteinExistence type="predicted"/>
<dbReference type="InterPro" id="IPR010069">
    <property type="entry name" value="CdiA_FHA1_rpt"/>
</dbReference>
<reference evidence="3 4" key="1">
    <citation type="journal article" date="2019" name="Environ. Microbiol.">
        <title>Species interactions and distinct microbial communities in high Arctic permafrost affected cryosols are associated with the CH4 and CO2 gas fluxes.</title>
        <authorList>
            <person name="Altshuler I."/>
            <person name="Hamel J."/>
            <person name="Turney S."/>
            <person name="Magnuson E."/>
            <person name="Levesque R."/>
            <person name="Greer C."/>
            <person name="Whyte L.G."/>
        </authorList>
    </citation>
    <scope>NUCLEOTIDE SEQUENCE [LARGE SCALE GENOMIC DNA]</scope>
    <source>
        <strain evidence="3 4">S06.C</strain>
    </source>
</reference>
<dbReference type="Pfam" id="PF04830">
    <property type="entry name" value="DUF637"/>
    <property type="match status" value="1"/>
</dbReference>
<dbReference type="NCBIfam" id="TIGR01731">
    <property type="entry name" value="fil_hemag_20aa"/>
    <property type="match status" value="13"/>
</dbReference>
<dbReference type="Gene3D" id="2.160.20.10">
    <property type="entry name" value="Single-stranded right-handed beta-helix, Pectin lyase-like"/>
    <property type="match status" value="1"/>
</dbReference>
<evidence type="ECO:0000259" key="2">
    <source>
        <dbReference type="SMART" id="SM00912"/>
    </source>
</evidence>
<dbReference type="EMBL" id="RCZI01000002">
    <property type="protein sequence ID" value="TPG29276.1"/>
    <property type="molecule type" value="Genomic_DNA"/>
</dbReference>
<gene>
    <name evidence="3" type="ORF">EAH82_11070</name>
</gene>
<dbReference type="Pfam" id="PF13018">
    <property type="entry name" value="ESPR"/>
    <property type="match status" value="1"/>
</dbReference>
<dbReference type="Proteomes" id="UP000319212">
    <property type="component" value="Unassembled WGS sequence"/>
</dbReference>
<dbReference type="InterPro" id="IPR024973">
    <property type="entry name" value="ESPR"/>
</dbReference>
<accession>A0A502DYC7</accession>
<dbReference type="InterPro" id="IPR025157">
    <property type="entry name" value="Hemagglutinin_rpt"/>
</dbReference>
<protein>
    <submittedName>
        <fullName evidence="3">Filamentous hemagglutinin N-terminal domain-containing protein</fullName>
    </submittedName>
</protein>
<organism evidence="3 4">
    <name type="scientific">Variovorax guangxiensis</name>
    <dbReference type="NCBI Taxonomy" id="1775474"/>
    <lineage>
        <taxon>Bacteria</taxon>
        <taxon>Pseudomonadati</taxon>
        <taxon>Pseudomonadota</taxon>
        <taxon>Betaproteobacteria</taxon>
        <taxon>Burkholderiales</taxon>
        <taxon>Comamonadaceae</taxon>
        <taxon>Variovorax</taxon>
    </lineage>
</organism>
<dbReference type="InterPro" id="IPR012334">
    <property type="entry name" value="Pectin_lyas_fold"/>
</dbReference>
<feature type="region of interest" description="Disordered" evidence="1">
    <location>
        <begin position="1863"/>
        <end position="1894"/>
    </location>
</feature>
<dbReference type="Pfam" id="PF05860">
    <property type="entry name" value="TPS"/>
    <property type="match status" value="1"/>
</dbReference>
<evidence type="ECO:0000256" key="1">
    <source>
        <dbReference type="SAM" id="MobiDB-lite"/>
    </source>
</evidence>
<dbReference type="SMART" id="SM00912">
    <property type="entry name" value="Haemagg_act"/>
    <property type="match status" value="1"/>
</dbReference>
<comment type="caution">
    <text evidence="3">The sequence shown here is derived from an EMBL/GenBank/DDBJ whole genome shotgun (WGS) entry which is preliminary data.</text>
</comment>
<feature type="compositionally biased region" description="Gly residues" evidence="1">
    <location>
        <begin position="380"/>
        <end position="390"/>
    </location>
</feature>
<sequence>MNKHLHRIVFNAARGTRMVVQETARSCGKAGSGAIGAVLSVAALAGALMSAPLHAQIVADPSAPGRQRPTVLAAPNGVPLVNIQTPSAAGVSRNTYSQFDVQRNGVVLNNSRTNAQTQLGGWVQGNPWLAGGSARVILNEVNSANPSQLRGYVEVAGPRSEVIIANPAGIQVDGGGFINASRATLTTGAPQFGAQGSLDAFAVRGGSVRIDGAGLDASKTDYAAILARAVEVNAGIWANELKVVAGANQVSADAAQSSPTAANGATPAFALDVAALGGMYAGKITLVGTEAGVGVRNAGHIGAGAGGLVVTAAGRLENKGTLEGAKVELSSASDIDNRGGTIRQAGTRELAITAPVLSNTAGGFIGAEPVAQPDPWAPGTGAGDAGGNTGSGTVTPTVGTGTTTGTATLASGEPAPLQPAPATGPGAIVAAGSVLNDGGRIYAGGEIALNTPRIDNTGGSLAVGTMAVTGERFSNAGGTLNVSRAFSADVGRFDNTGGTLNAGSLDITATGDLLNVDGTLTGTGDVKLFAGGDLDNTRGAIATDAALDLRAASMRNSGTVRAATDATLVVRDALVNDGAITAGGHTAIVVGSLQSGAAGVLGAGVQRDGTLGTAGDLSVTATRGLTAHGTNLSAGNATLQGASVDLSGSKTSAKDLTVTATQGDVTTSQATLVASRVLAVTANAQATQSLVNVGGVLNAGQLRIDAANVSNTNGGEVVQRGAGKARVTVGGTLDNTGGVIGTADGSVAALAVVAQNIVNRSGSISADGDLDLRSGSETINDGGTLRANGSVALNTAGRLSNIGGVIEAAGDAATLQVQASALDNTDGRIANAGGGDTRLVADSIVNARATSDKGTGLIAANGSLRIEATSLDNRAGAMVSSGGALALAVTDAVTNRGLIATDSALAFDQASARLDNAAGEISAAGATQITVREVVNDGGRIATLDGSGADLSLSAQSLSNVNGTLASDRDLRLMLPGGYASSGMVHAGRDLTLSLGGNLYNTRTLEAVGTLRVDAGSITNAEGARIQAQTVDLHAATALQNEGEITGENVRVGADSVLNIGAITGKSVTVTARSLINTGSKALIGATDDVALWLSGNLSNVNEATIYAGRDVFVGANDARNSDGHLVNASTLVFNSGATIEAARDIDIATKTLLNERPGVAIEQVKTLDETHTLSMPSWWINSDENKGWYNPAATNYIPYEVYYVQPADILQSSAMVTPDGYTIQRLVIRTHANDTAFFSARAGRDGAYGHRDRITLSDGTRVLYAIGRQDGVANPDQVAGISSGVWQGEEGVAIWDAPAPAFDASYGNCTTACVRLVTQPGFNDPTTTLIRDTQDARGPHTGLYELTRDAHTTATDDRLAAGAGTVGRIVAAGNIRVGFTESMTNRYGEIMAGGQLKLQGAAGALAENVGTTLYRRYAFDGVRHYADGLEETYARPDISMEIGSVSGVMSGAQGVTITGGAIRNVDTAAGTGANIVDSVQLSSGGVANPGANGANQAGNVGGASGPVPTVPSGGLFSTRPDPTSRYLYETRSEFANYRAWASSDYLFNALGLDPNHLQKRLGDGLYEQRLIREQVAALTGRRFLSGYGDDDAQYTALLTAGATFAQQYGLRPGVSLSAEQMKALTSDIVWMESQTVTLPDGSQQQVLVPKVYLAQLGANALKPNGALITGDKVYIEGDSIVNRGGTLGGKGTQRAVLIASADIVNQGGTLQAGQLGLQAGGNVRNESLTVTQGFAQNDGRVNATGSHTSLSNIGRIQADDKLQIQAGGDFVDSAGRIRSGGTASIKAEGNVRFDTVETGSSYQATIGSSSLSRQSTQAQVGTLSTGGDLGVSAGKDVTFTGTQVDAGGNASFSAGRNLSFEAATSRSASDQRNDPSGSKFRQTRSETTVQGAGAKAGGNLTAIAGTQEKGDLTLTGSSLQAGGLAYLHASGNIVMGAARETTDLDDFTRSTSKSLLKSKTTTDQHVRSTDTAATSSVSGGLTAITADGNIVGEGVKIRGTDGVLVQAGGTLDLHEARDVRMESHEVSVKKSGFGLGGGSIPMVVPKKNASRDASTTYSNTAAVTTIESSNGGVLLKGDQRVALQGVQIEAAKDITVKGGSVSITGAVNESATTSEHYQKNLNLGTETWWRDPGTGINAQRTDTAQRQETSLVRSTLNGANVNISATGANGEGGTLLLSGTTINTPGKLTLEADKLVLGTQTTQVDQSHTSQGRDVMWQKAQGEGSSDQTTHYNQFNAGQLATNVNSVQAGLGARDSIQSLGQQPGMGWVNQINADPKLAGKVDWVKVEEAHTNWDYKQQGLTPEGAAIVTLVAAYFALPAAQAAGASAGAAVGGGMGTVVSGAVTAAVTTLASQVAVATINNRGNLSDTLHDLGSSENVKGLVTAIIMGGVLQGLDLNPTGQPTVGSGTQKFMTQLGQNLQAGAAKAVIGTAINGGSFEENLKEGLKSAFIDTLAAQGANQIGDWTQAGTLNDVTNKIAHAIAGCAIGAAKADSAGGCGAGALGATMGELSAELYGRNIDTVQFASMMGGIAAAIAGGDAAAINVASQLGAISAANNYLAHVHKKLSWDAARAAGLGVVASDLISGAVVTIDFQGIVLGDGPLGYTVQAQDVEHAHMHGMCSAGSSADVCAQRISEYRTKLWDMNSLAGLAGLLHLYQDEFAPGHANLHPYDGAVDLQHIIGDLSPPPELNTVIVEGSAKIIRDYLARCKCKL</sequence>
<feature type="compositionally biased region" description="Low complexity" evidence="1">
    <location>
        <begin position="391"/>
        <end position="407"/>
    </location>
</feature>
<evidence type="ECO:0000313" key="3">
    <source>
        <dbReference type="EMBL" id="TPG29276.1"/>
    </source>
</evidence>
<dbReference type="SUPFAM" id="SSF51126">
    <property type="entry name" value="Pectin lyase-like"/>
    <property type="match status" value="1"/>
</dbReference>
<dbReference type="RefSeq" id="WP_140841646.1">
    <property type="nucleotide sequence ID" value="NZ_RCZI01000002.1"/>
</dbReference>
<feature type="region of interest" description="Disordered" evidence="1">
    <location>
        <begin position="369"/>
        <end position="407"/>
    </location>
</feature>
<feature type="compositionally biased region" description="Polar residues" evidence="1">
    <location>
        <begin position="1863"/>
        <end position="1891"/>
    </location>
</feature>
<evidence type="ECO:0000313" key="4">
    <source>
        <dbReference type="Proteomes" id="UP000319212"/>
    </source>
</evidence>
<dbReference type="Pfam" id="PF13332">
    <property type="entry name" value="Fil_haemagg_2"/>
    <property type="match status" value="3"/>
</dbReference>
<dbReference type="InterPro" id="IPR006915">
    <property type="entry name" value="DUF637_hemagglutn_put"/>
</dbReference>
<dbReference type="NCBIfam" id="TIGR01901">
    <property type="entry name" value="adhes_NPXG"/>
    <property type="match status" value="1"/>
</dbReference>
<dbReference type="OrthoDB" id="5666689at2"/>
<dbReference type="InterPro" id="IPR008638">
    <property type="entry name" value="FhaB/CdiA-like_TPS"/>
</dbReference>
<name>A0A502DYC7_9BURK</name>